<evidence type="ECO:0000313" key="3">
    <source>
        <dbReference type="Proteomes" id="UP001652622"/>
    </source>
</evidence>
<dbReference type="InParanoid" id="A0A6P9D3K5"/>
<sequence length="231" mass="24626">MSWQPSLCQEVGDVVARLLGGAVLLCVVSNAIFLVRKGPLPLAFLPSPARERGPRSLLPTGKAAPVSARGRAGGQTPTRRSLSFQFYLPSRRSRGSDGRCQAQRSESRQCADSREGGQAGQRASPAEQRSEAPSTDRRRSTAGQRSDSGPNGWLGPAAARLEQRRKPMVLFVPEQQLPGRASQAGGSLWPPAPDKPAQAIAPARRLHEAGLGKSGSFPRQRELTAGPPRGQ</sequence>
<keyword evidence="2" id="KW-0472">Membrane</keyword>
<feature type="region of interest" description="Disordered" evidence="1">
    <location>
        <begin position="171"/>
        <end position="231"/>
    </location>
</feature>
<keyword evidence="2" id="KW-1133">Transmembrane helix</keyword>
<evidence type="ECO:0000313" key="4">
    <source>
        <dbReference type="RefSeq" id="XP_034286686.1"/>
    </source>
</evidence>
<evidence type="ECO:0000256" key="2">
    <source>
        <dbReference type="SAM" id="Phobius"/>
    </source>
</evidence>
<keyword evidence="3" id="KW-1185">Reference proteome</keyword>
<feature type="compositionally biased region" description="Basic and acidic residues" evidence="1">
    <location>
        <begin position="128"/>
        <end position="139"/>
    </location>
</feature>
<dbReference type="Proteomes" id="UP001652622">
    <property type="component" value="Unplaced"/>
</dbReference>
<reference evidence="4" key="1">
    <citation type="submission" date="2025-08" db="UniProtKB">
        <authorList>
            <consortium name="RefSeq"/>
        </authorList>
    </citation>
    <scope>IDENTIFICATION</scope>
    <source>
        <tissue evidence="4">Blood</tissue>
    </source>
</reference>
<dbReference type="RefSeq" id="XP_034286686.1">
    <property type="nucleotide sequence ID" value="XM_034430795.1"/>
</dbReference>
<accession>A0A6P9D3K5</accession>
<dbReference type="KEGG" id="pgut:117673428"/>
<feature type="compositionally biased region" description="Basic and acidic residues" evidence="1">
    <location>
        <begin position="105"/>
        <end position="115"/>
    </location>
</feature>
<proteinExistence type="predicted"/>
<keyword evidence="2" id="KW-0812">Transmembrane</keyword>
<protein>
    <submittedName>
        <fullName evidence="4">Serine/arginine repetitive matrix protein 2-like isoform X1</fullName>
    </submittedName>
</protein>
<organism evidence="3 4">
    <name type="scientific">Pantherophis guttatus</name>
    <name type="common">Corn snake</name>
    <name type="synonym">Elaphe guttata</name>
    <dbReference type="NCBI Taxonomy" id="94885"/>
    <lineage>
        <taxon>Eukaryota</taxon>
        <taxon>Metazoa</taxon>
        <taxon>Chordata</taxon>
        <taxon>Craniata</taxon>
        <taxon>Vertebrata</taxon>
        <taxon>Euteleostomi</taxon>
        <taxon>Lepidosauria</taxon>
        <taxon>Squamata</taxon>
        <taxon>Bifurcata</taxon>
        <taxon>Unidentata</taxon>
        <taxon>Episquamata</taxon>
        <taxon>Toxicofera</taxon>
        <taxon>Serpentes</taxon>
        <taxon>Colubroidea</taxon>
        <taxon>Colubridae</taxon>
        <taxon>Colubrinae</taxon>
        <taxon>Pantherophis</taxon>
    </lineage>
</organism>
<feature type="region of interest" description="Disordered" evidence="1">
    <location>
        <begin position="46"/>
        <end position="155"/>
    </location>
</feature>
<feature type="transmembrane region" description="Helical" evidence="2">
    <location>
        <begin position="14"/>
        <end position="35"/>
    </location>
</feature>
<name>A0A6P9D3K5_PANGU</name>
<evidence type="ECO:0000256" key="1">
    <source>
        <dbReference type="SAM" id="MobiDB-lite"/>
    </source>
</evidence>
<dbReference type="AlphaFoldDB" id="A0A6P9D3K5"/>
<dbReference type="GeneID" id="117673428"/>
<gene>
    <name evidence="4" type="primary">LOC117673428</name>
</gene>
<feature type="compositionally biased region" description="Polar residues" evidence="1">
    <location>
        <begin position="75"/>
        <end position="84"/>
    </location>
</feature>